<feature type="region of interest" description="Disordered" evidence="9">
    <location>
        <begin position="782"/>
        <end position="942"/>
    </location>
</feature>
<comment type="similarity">
    <text evidence="2">Belongs to the WD repeat EDC4 family.</text>
</comment>
<evidence type="ECO:0000256" key="4">
    <source>
        <dbReference type="ARBA" id="ARBA00022574"/>
    </source>
</evidence>
<name>A0ABM0MPT9_SACKO</name>
<feature type="domain" description="N-acetyltransferase" evidence="10">
    <location>
        <begin position="1406"/>
        <end position="1551"/>
    </location>
</feature>
<dbReference type="InterPro" id="IPR015943">
    <property type="entry name" value="WD40/YVTN_repeat-like_dom_sf"/>
</dbReference>
<dbReference type="InterPro" id="IPR044938">
    <property type="entry name" value="EDC4_C_sf"/>
</dbReference>
<keyword evidence="3" id="KW-0963">Cytoplasm</keyword>
<dbReference type="Pfam" id="PF18014">
    <property type="entry name" value="Acetyltransf_18"/>
    <property type="match status" value="1"/>
</dbReference>
<dbReference type="PROSITE" id="PS51186">
    <property type="entry name" value="GNAT"/>
    <property type="match status" value="1"/>
</dbReference>
<organism evidence="11 12">
    <name type="scientific">Saccoglossus kowalevskii</name>
    <name type="common">Acorn worm</name>
    <dbReference type="NCBI Taxonomy" id="10224"/>
    <lineage>
        <taxon>Eukaryota</taxon>
        <taxon>Metazoa</taxon>
        <taxon>Hemichordata</taxon>
        <taxon>Enteropneusta</taxon>
        <taxon>Harrimaniidae</taxon>
        <taxon>Saccoglossus</taxon>
    </lineage>
</organism>
<reference evidence="12" key="1">
    <citation type="submission" date="2025-08" db="UniProtKB">
        <authorList>
            <consortium name="RefSeq"/>
        </authorList>
    </citation>
    <scope>IDENTIFICATION</scope>
    <source>
        <tissue evidence="12">Testes</tissue>
    </source>
</reference>
<evidence type="ECO:0000256" key="9">
    <source>
        <dbReference type="SAM" id="MobiDB-lite"/>
    </source>
</evidence>
<proteinExistence type="inferred from homology"/>
<feature type="region of interest" description="Disordered" evidence="9">
    <location>
        <begin position="31"/>
        <end position="72"/>
    </location>
</feature>
<feature type="compositionally biased region" description="Basic and acidic residues" evidence="9">
    <location>
        <begin position="885"/>
        <end position="895"/>
    </location>
</feature>
<dbReference type="PROSITE" id="PS50082">
    <property type="entry name" value="WD_REPEATS_2"/>
    <property type="match status" value="1"/>
</dbReference>
<dbReference type="InterPro" id="IPR041496">
    <property type="entry name" value="YitH/HolE_GNAT"/>
</dbReference>
<feature type="region of interest" description="Disordered" evidence="9">
    <location>
        <begin position="693"/>
        <end position="716"/>
    </location>
</feature>
<evidence type="ECO:0000256" key="8">
    <source>
        <dbReference type="SAM" id="Coils"/>
    </source>
</evidence>
<dbReference type="InterPro" id="IPR049404">
    <property type="entry name" value="EDC4_C"/>
</dbReference>
<evidence type="ECO:0000256" key="2">
    <source>
        <dbReference type="ARBA" id="ARBA00009639"/>
    </source>
</evidence>
<dbReference type="SUPFAM" id="SSF50978">
    <property type="entry name" value="WD40 repeat-like"/>
    <property type="match status" value="1"/>
</dbReference>
<evidence type="ECO:0000256" key="6">
    <source>
        <dbReference type="ARBA" id="ARBA00023054"/>
    </source>
</evidence>
<evidence type="ECO:0000256" key="3">
    <source>
        <dbReference type="ARBA" id="ARBA00022490"/>
    </source>
</evidence>
<dbReference type="CDD" id="cd04301">
    <property type="entry name" value="NAT_SF"/>
    <property type="match status" value="1"/>
</dbReference>
<dbReference type="PROSITE" id="PS50294">
    <property type="entry name" value="WD_REPEATS_REGION"/>
    <property type="match status" value="1"/>
</dbReference>
<feature type="compositionally biased region" description="Basic and acidic residues" evidence="9">
    <location>
        <begin position="908"/>
        <end position="919"/>
    </location>
</feature>
<feature type="region of interest" description="Disordered" evidence="9">
    <location>
        <begin position="584"/>
        <end position="664"/>
    </location>
</feature>
<dbReference type="InterPro" id="IPR045152">
    <property type="entry name" value="EDC4-like"/>
</dbReference>
<evidence type="ECO:0000259" key="10">
    <source>
        <dbReference type="PROSITE" id="PS51186"/>
    </source>
</evidence>
<evidence type="ECO:0000256" key="1">
    <source>
        <dbReference type="ARBA" id="ARBA00004201"/>
    </source>
</evidence>
<dbReference type="Proteomes" id="UP000694865">
    <property type="component" value="Unplaced"/>
</dbReference>
<dbReference type="SMART" id="SM00320">
    <property type="entry name" value="WD40"/>
    <property type="match status" value="3"/>
</dbReference>
<feature type="compositionally biased region" description="Basic residues" evidence="9">
    <location>
        <begin position="920"/>
        <end position="931"/>
    </location>
</feature>
<feature type="compositionally biased region" description="Polar residues" evidence="9">
    <location>
        <begin position="38"/>
        <end position="48"/>
    </location>
</feature>
<feature type="repeat" description="WD" evidence="7">
    <location>
        <begin position="318"/>
        <end position="351"/>
    </location>
</feature>
<protein>
    <submittedName>
        <fullName evidence="12">Enhancer of mRNA-decapping protein 4-like</fullName>
    </submittedName>
</protein>
<dbReference type="SUPFAM" id="SSF55729">
    <property type="entry name" value="Acyl-CoA N-acyltransferases (Nat)"/>
    <property type="match status" value="1"/>
</dbReference>
<dbReference type="PANTHER" id="PTHR15598">
    <property type="entry name" value="ENHANCER OF MRNA-DECAPPING PROTEIN 4"/>
    <property type="match status" value="1"/>
</dbReference>
<feature type="compositionally biased region" description="Low complexity" evidence="9">
    <location>
        <begin position="839"/>
        <end position="849"/>
    </location>
</feature>
<feature type="compositionally biased region" description="Low complexity" evidence="9">
    <location>
        <begin position="642"/>
        <end position="653"/>
    </location>
</feature>
<dbReference type="Gene3D" id="2.130.10.10">
    <property type="entry name" value="YVTN repeat-like/Quinoprotein amine dehydrogenase"/>
    <property type="match status" value="1"/>
</dbReference>
<evidence type="ECO:0000313" key="12">
    <source>
        <dbReference type="RefSeq" id="XP_006822030.1"/>
    </source>
</evidence>
<keyword evidence="6 8" id="KW-0175">Coiled coil</keyword>
<feature type="compositionally biased region" description="Low complexity" evidence="9">
    <location>
        <begin position="896"/>
        <end position="905"/>
    </location>
</feature>
<evidence type="ECO:0000313" key="11">
    <source>
        <dbReference type="Proteomes" id="UP000694865"/>
    </source>
</evidence>
<comment type="subcellular location">
    <subcellularLocation>
        <location evidence="1">Cytoplasm</location>
        <location evidence="1">P-body</location>
    </subcellularLocation>
</comment>
<dbReference type="Gene3D" id="1.10.220.100">
    <property type="entry name" value="conserved c-terminal region of ge- 1"/>
    <property type="match status" value="1"/>
</dbReference>
<keyword evidence="5" id="KW-0677">Repeat</keyword>
<keyword evidence="4 7" id="KW-0853">WD repeat</keyword>
<evidence type="ECO:0000256" key="7">
    <source>
        <dbReference type="PROSITE-ProRule" id="PRU00221"/>
    </source>
</evidence>
<dbReference type="Pfam" id="PF16529">
    <property type="entry name" value="Ge1_WD40"/>
    <property type="match status" value="1"/>
</dbReference>
<feature type="compositionally biased region" description="Basic and acidic residues" evidence="9">
    <location>
        <begin position="823"/>
        <end position="836"/>
    </location>
</feature>
<dbReference type="InterPro" id="IPR032401">
    <property type="entry name" value="EDC4_WD40"/>
</dbReference>
<dbReference type="InterPro" id="IPR016181">
    <property type="entry name" value="Acyl_CoA_acyltransferase"/>
</dbReference>
<feature type="compositionally biased region" description="Low complexity" evidence="9">
    <location>
        <begin position="53"/>
        <end position="72"/>
    </location>
</feature>
<dbReference type="Gene3D" id="3.40.630.30">
    <property type="match status" value="1"/>
</dbReference>
<dbReference type="Gene3D" id="3.40.630.90">
    <property type="match status" value="1"/>
</dbReference>
<feature type="compositionally biased region" description="Low complexity" evidence="9">
    <location>
        <begin position="612"/>
        <end position="623"/>
    </location>
</feature>
<dbReference type="GeneID" id="100374995"/>
<feature type="compositionally biased region" description="Basic and acidic residues" evidence="9">
    <location>
        <begin position="865"/>
        <end position="874"/>
    </location>
</feature>
<gene>
    <name evidence="12" type="primary">LOC100374995</name>
</gene>
<feature type="coiled-coil region" evidence="8">
    <location>
        <begin position="948"/>
        <end position="975"/>
    </location>
</feature>
<dbReference type="InterPro" id="IPR036322">
    <property type="entry name" value="WD40_repeat_dom_sf"/>
</dbReference>
<dbReference type="PANTHER" id="PTHR15598:SF5">
    <property type="entry name" value="ENHANCER OF MRNA-DECAPPING PROTEIN 4"/>
    <property type="match status" value="1"/>
</dbReference>
<feature type="compositionally biased region" description="Polar residues" evidence="9">
    <location>
        <begin position="693"/>
        <end position="711"/>
    </location>
</feature>
<dbReference type="Gene3D" id="6.10.140.270">
    <property type="match status" value="1"/>
</dbReference>
<evidence type="ECO:0000256" key="5">
    <source>
        <dbReference type="ARBA" id="ARBA00022737"/>
    </source>
</evidence>
<sequence>MDSSPSSSLSATEATQVLKDILNVGKALDLSSDSSLSKTGSVDISQGTVGEMSGSSNSASVNGTSSSQQLHLSGGGDSGFSLMGSGIRSAGEIVSRQQILLEGDDATGSIPIYAREVNIAASQASSVTNTTAGSNKVKISPVTNYDWEQKYYTGNLVAVNHTYIAYALKGRTGYVVRVINSQTSERVLLKGFVGIVVDLSFAHITSNTLACIDEQGNLFVWDLYETDGKILYQARLLVMRPTDTAPSKHHRLIWCPYMPEDISESGSTAASNIDEGGKMLAITHDEKAEVWDLDIVVENHGNGATVQVGDVKDGVSRVNGHSQPITQAALSPDAAVLATASFDGMVKFWQIYQENSDPPRRLHQWTPHEGRPVSCLLFCDNHKHQDPNLPFWRFLLTGADFNREIKVWCTVSWTCLQTIRNLTPSSDEPEPCLRAALDLSASYLIMSDINRKVLYVFEVYQDIEKGHAHISSVCEFLLTQPMLSFAILDANRKKFKHITTADGDVEDESGDIDRSIEKDGCHSNIAVLIKMYCVHTKSLQQLHIRFQPQSSILSPHDQVAGSVSTVSQDEIGVRDQLSDLSMTDIEGSMSDNQGAADNDDELEGDQAPTPTPGSSFTASFTSADSLRSPHQQPVLLPPGAFTSTTPKQSPSQSLRDSHSTTSSLTAVSGINNSADLLSPCDSQALSDSTITLTPTTHRFTPESNRVLTPTQMPLPPITPGEQEIDLAELEKSALEIELGEPPLATSETVKPQTLQKVDSSSSIEIVSNGAELEDASPDIEIVPEPGQDDPSVEPLLDISSGSSQNVLPIEESLKVGEEEEGMPENKMRHSEEEAPDKVPPSSANAAAVAETYRTDEMNATSTEGSIKDNDREVIPQRLDVTVQDIKGDTSDHESLEAASLSSSSSTPGKDKAFKKDFRKERKARSSPRPKKSIPVLSEETSSELSSGIQQLLAMLKTQEQEIKQLRQEVQKHQLNNTVVQSLKSKMDKIEKHIGNKIDTVMAHQSQEEKQRLDAALHERQSMDKQKQEKLLETVSQTLSTTITQKLEKTVRAEMKNCVLPAVNRVVDPLKDQLHQTVAQKLTATDALMKENIGKLVRARSTTEAIGQAAANTVQNAMHSTYRETFQSHIVPAFEKSCQNIFHQINDTFQTGTQEYIKQLERHLQNKSQQTQAENEATLAKMQTMFDAFQASSAEIKKNVVSGVQEELDKQLKKSMTSLQGMLVNKVREVVKQEVSHAMKEQQAVVETSIVNAVRSQAATPVSSQANIQQLQIQIVQLLHQGQLNSAFQLALSASDLHLVVYICQSVSAVQVFQESPCPLEQPVILSLIQQLSAELESDTELKQKYLQEAVMNLDSTHPIAREHMPAVLMSLVQKIDLFVQNNTQNEMARPLRMVSMAARSLLKNDVTIRPVKEKDLKFISDITIAEHWNYPVYYLETLRQISPDGFLVAENREGQIVGCGMVTNLSDTISYFGLGLTVREHRKQGIHKDLLRARFQYAGDRNYALSSADQHRCDVFVDVGFRQIDNNFLVKCFMGSVDHSIVSITSSKSIDIVPYDKVTFNSLVQYDSLVSPFPRPDNLKIWCSRAKSVLVARKLNSNEVVGYGVIHTLLPGEFTILPLYANDEDIAHMLFNELVMSLPNYSKTRMHILVNNKTGVEIAKKYKLDEELYTLHRQYTKHVIPLPIDNVISAGSPEMSLI</sequence>
<accession>A0ABM0MPT9</accession>
<dbReference type="RefSeq" id="XP_006822030.1">
    <property type="nucleotide sequence ID" value="XM_006821967.1"/>
</dbReference>
<dbReference type="InterPro" id="IPR001680">
    <property type="entry name" value="WD40_rpt"/>
</dbReference>
<dbReference type="Pfam" id="PF21289">
    <property type="entry name" value="EDC4_C"/>
    <property type="match status" value="1"/>
</dbReference>
<dbReference type="InterPro" id="IPR000182">
    <property type="entry name" value="GNAT_dom"/>
</dbReference>
<keyword evidence="11" id="KW-1185">Reference proteome</keyword>